<dbReference type="Pfam" id="PF13579">
    <property type="entry name" value="Glyco_trans_4_4"/>
    <property type="match status" value="1"/>
</dbReference>
<name>A0A5P6NDA1_9SPHN</name>
<evidence type="ECO:0000313" key="3">
    <source>
        <dbReference type="EMBL" id="QFI63987.1"/>
    </source>
</evidence>
<evidence type="ECO:0000259" key="1">
    <source>
        <dbReference type="Pfam" id="PF00534"/>
    </source>
</evidence>
<organism evidence="3 4">
    <name type="scientific">Qipengyuania flava</name>
    <dbReference type="NCBI Taxonomy" id="192812"/>
    <lineage>
        <taxon>Bacteria</taxon>
        <taxon>Pseudomonadati</taxon>
        <taxon>Pseudomonadota</taxon>
        <taxon>Alphaproteobacteria</taxon>
        <taxon>Sphingomonadales</taxon>
        <taxon>Erythrobacteraceae</taxon>
        <taxon>Qipengyuania</taxon>
    </lineage>
</organism>
<evidence type="ECO:0000259" key="2">
    <source>
        <dbReference type="Pfam" id="PF13579"/>
    </source>
</evidence>
<dbReference type="AlphaFoldDB" id="A0A5P6NDA1"/>
<accession>A0A5P6NDA1</accession>
<keyword evidence="3" id="KW-0808">Transferase</keyword>
<dbReference type="PANTHER" id="PTHR45947:SF3">
    <property type="entry name" value="SULFOQUINOVOSYL TRANSFERASE SQD2"/>
    <property type="match status" value="1"/>
</dbReference>
<dbReference type="EMBL" id="CP032228">
    <property type="protein sequence ID" value="QFI63987.1"/>
    <property type="molecule type" value="Genomic_DNA"/>
</dbReference>
<dbReference type="InterPro" id="IPR001296">
    <property type="entry name" value="Glyco_trans_1"/>
</dbReference>
<dbReference type="RefSeq" id="WP_151886052.1">
    <property type="nucleotide sequence ID" value="NZ_CP032228.1"/>
</dbReference>
<feature type="domain" description="Glycosyl transferase family 1" evidence="1">
    <location>
        <begin position="206"/>
        <end position="361"/>
    </location>
</feature>
<dbReference type="InterPro" id="IPR028098">
    <property type="entry name" value="Glyco_trans_4-like_N"/>
</dbReference>
<sequence length="400" mass="44362">MKLLILSNYFTPDLSAGSFRIQALIDALQPMADAGLEVDLITTSPNRYASMSAEALPFENHGWLKIHRIKLSGHNSGMFDQAWSYVRYAVGVCNLTGRGKWDAVFATSSRLMTAGLGSMIARRLKVPLYLDIRDLFTDNIEELLVGSPIKALLPVFKRIERQSLQRASRVNVVSQGFVEHVRSRAPAAALRVHTNGIDDLFLDTDFRMSKLSGQQPLILYAGNMGEGQGLDRIVPQAAKALKGKARFRLIGDGGRRDDLEASIKAEGLDYVELLSPVPRQDLLEHYREADILFMHLNDLNAFRKVLPSKLFEYGAIQKPILAGVAGYAAEFMAEHLPDAAVFDPLDASAMVEAADRLIAYPPDTSRPVFRTKFARSEIMARLATDVLGMIEEHLGISEYK</sequence>
<evidence type="ECO:0000313" key="4">
    <source>
        <dbReference type="Proteomes" id="UP000325385"/>
    </source>
</evidence>
<dbReference type="CDD" id="cd03794">
    <property type="entry name" value="GT4_WbuB-like"/>
    <property type="match status" value="1"/>
</dbReference>
<protein>
    <submittedName>
        <fullName evidence="3">Glycosyltransferase WbuB</fullName>
    </submittedName>
</protein>
<dbReference type="InterPro" id="IPR050194">
    <property type="entry name" value="Glycosyltransferase_grp1"/>
</dbReference>
<dbReference type="Pfam" id="PF00534">
    <property type="entry name" value="Glycos_transf_1"/>
    <property type="match status" value="1"/>
</dbReference>
<dbReference type="GeneID" id="69698121"/>
<dbReference type="Gene3D" id="3.40.50.2000">
    <property type="entry name" value="Glycogen Phosphorylase B"/>
    <property type="match status" value="2"/>
</dbReference>
<dbReference type="GO" id="GO:0016758">
    <property type="term" value="F:hexosyltransferase activity"/>
    <property type="evidence" value="ECO:0007669"/>
    <property type="project" value="TreeGrafter"/>
</dbReference>
<dbReference type="PANTHER" id="PTHR45947">
    <property type="entry name" value="SULFOQUINOVOSYL TRANSFERASE SQD2"/>
    <property type="match status" value="1"/>
</dbReference>
<dbReference type="Proteomes" id="UP000325385">
    <property type="component" value="Chromosome"/>
</dbReference>
<proteinExistence type="predicted"/>
<dbReference type="SUPFAM" id="SSF53756">
    <property type="entry name" value="UDP-Glycosyltransferase/glycogen phosphorylase"/>
    <property type="match status" value="1"/>
</dbReference>
<feature type="domain" description="Glycosyltransferase subfamily 4-like N-terminal" evidence="2">
    <location>
        <begin position="30"/>
        <end position="196"/>
    </location>
</feature>
<reference evidence="4" key="1">
    <citation type="submission" date="2018-09" db="EMBL/GenBank/DDBJ databases">
        <title>Nocardia yunnanensis sp. nov., an actinomycete isolated from a soil sample.</title>
        <authorList>
            <person name="Zhang J."/>
        </authorList>
    </citation>
    <scope>NUCLEOTIDE SEQUENCE [LARGE SCALE GENOMIC DNA]</scope>
    <source>
        <strain evidence="4">21-3</strain>
    </source>
</reference>
<gene>
    <name evidence="3" type="ORF">D0Y83_12445</name>
</gene>